<feature type="region of interest" description="Disordered" evidence="1">
    <location>
        <begin position="51"/>
        <end position="105"/>
    </location>
</feature>
<gene>
    <name evidence="2" type="ORF">D0864_08848</name>
</gene>
<proteinExistence type="predicted"/>
<organism evidence="2 3">
    <name type="scientific">Hortaea werneckii</name>
    <name type="common">Black yeast</name>
    <name type="synonym">Cladosporium werneckii</name>
    <dbReference type="NCBI Taxonomy" id="91943"/>
    <lineage>
        <taxon>Eukaryota</taxon>
        <taxon>Fungi</taxon>
        <taxon>Dikarya</taxon>
        <taxon>Ascomycota</taxon>
        <taxon>Pezizomycotina</taxon>
        <taxon>Dothideomycetes</taxon>
        <taxon>Dothideomycetidae</taxon>
        <taxon>Mycosphaerellales</taxon>
        <taxon>Teratosphaeriaceae</taxon>
        <taxon>Hortaea</taxon>
    </lineage>
</organism>
<dbReference type="AlphaFoldDB" id="A0A3M7ETV0"/>
<feature type="compositionally biased region" description="Polar residues" evidence="1">
    <location>
        <begin position="61"/>
        <end position="72"/>
    </location>
</feature>
<protein>
    <submittedName>
        <fullName evidence="2">Uncharacterized protein</fullName>
    </submittedName>
</protein>
<dbReference type="EMBL" id="QWIO01001049">
    <property type="protein sequence ID" value="RMY79998.1"/>
    <property type="molecule type" value="Genomic_DNA"/>
</dbReference>
<evidence type="ECO:0000256" key="1">
    <source>
        <dbReference type="SAM" id="MobiDB-lite"/>
    </source>
</evidence>
<feature type="compositionally biased region" description="Polar residues" evidence="1">
    <location>
        <begin position="95"/>
        <end position="105"/>
    </location>
</feature>
<name>A0A3M7ETV0_HORWE</name>
<sequence>MSERLTQVDWQNLSEYIANSSVEWDRFTTARGYANRKSARKAMRRVTAKLALPPPTIAGPPTQTRHQLQATRPTKEGGRSTTSAGRVKTPKKAPNTESTTDPTNPIKLTNAAVLASIVRPSTPSTPEQNLNAKTAVTVKRHDPSAPYPNPSIVTPPFVPRATFRHGAVIRNGLPLARMPNSDENVSAATAAYCTSTPIGNTLSRSAGTQGPGPPGKCEDMNGPFAFRRIHVCATISRQATPEFARTCTALRAPSPPAPPVEEVVSVCLALCPIRVTAVPSRKKSMSSQKKAG</sequence>
<comment type="caution">
    <text evidence="2">The sequence shown here is derived from an EMBL/GenBank/DDBJ whole genome shotgun (WGS) entry which is preliminary data.</text>
</comment>
<evidence type="ECO:0000313" key="3">
    <source>
        <dbReference type="Proteomes" id="UP000269539"/>
    </source>
</evidence>
<dbReference type="Proteomes" id="UP000269539">
    <property type="component" value="Unassembled WGS sequence"/>
</dbReference>
<evidence type="ECO:0000313" key="2">
    <source>
        <dbReference type="EMBL" id="RMY79998.1"/>
    </source>
</evidence>
<reference evidence="2 3" key="1">
    <citation type="journal article" date="2018" name="BMC Genomics">
        <title>Genomic evidence for intraspecific hybridization in a clonal and extremely halotolerant yeast.</title>
        <authorList>
            <person name="Gostincar C."/>
            <person name="Stajich J.E."/>
            <person name="Zupancic J."/>
            <person name="Zalar P."/>
            <person name="Gunde-Cimerman N."/>
        </authorList>
    </citation>
    <scope>NUCLEOTIDE SEQUENCE [LARGE SCALE GENOMIC DNA]</scope>
    <source>
        <strain evidence="2 3">EXF-10513</strain>
    </source>
</reference>
<accession>A0A3M7ETV0</accession>